<dbReference type="CTD" id="4537"/>
<proteinExistence type="inferred from homology"/>
<dbReference type="GeneID" id="24570559"/>
<dbReference type="GO" id="GO:0031966">
    <property type="term" value="C:mitochondrial membrane"/>
    <property type="evidence" value="ECO:0007669"/>
    <property type="project" value="UniProtKB-SubCell"/>
</dbReference>
<comment type="function">
    <text evidence="13">Core subunit of the mitochondrial membrane respiratory chain NADH dehydrogenase (Complex I) which catalyzes electron transfer from NADH through the respiratory chain, using ubiquinone as an electron acceptor. Essential for the catalytic activity of complex I.</text>
</comment>
<reference evidence="14" key="1">
    <citation type="journal article" date="2015" name="Gene">
        <title>Complete mitochondrial genome of four pheretimoid earthworms (Clitellata: Oligochaeta) and their phylogenetic reconstruction.</title>
        <authorList>
            <person name="Zhang L."/>
            <person name="Jiang J."/>
            <person name="Dong Y."/>
            <person name="Qiu J."/>
        </authorList>
    </citation>
    <scope>NUCLEOTIDE SEQUENCE</scope>
</reference>
<keyword evidence="13" id="KW-0679">Respiratory chain</keyword>
<dbReference type="GO" id="GO:0008137">
    <property type="term" value="F:NADH dehydrogenase (ubiquinone) activity"/>
    <property type="evidence" value="ECO:0007669"/>
    <property type="project" value="UniProtKB-UniRule"/>
</dbReference>
<evidence type="ECO:0000256" key="9">
    <source>
        <dbReference type="ARBA" id="ARBA00023027"/>
    </source>
</evidence>
<feature type="transmembrane region" description="Helical" evidence="13">
    <location>
        <begin position="57"/>
        <end position="77"/>
    </location>
</feature>
<evidence type="ECO:0000256" key="5">
    <source>
        <dbReference type="ARBA" id="ARBA00022448"/>
    </source>
</evidence>
<geneLocation type="mitochondrion" evidence="14"/>
<keyword evidence="13 14" id="KW-0496">Mitochondrion</keyword>
<dbReference type="AlphaFoldDB" id="A0A0G3DL30"/>
<dbReference type="PANTHER" id="PTHR11058:SF9">
    <property type="entry name" value="NADH-UBIQUINONE OXIDOREDUCTASE CHAIN 3"/>
    <property type="match status" value="1"/>
</dbReference>
<organism evidence="14">
    <name type="scientific">Metaphire californica</name>
    <dbReference type="NCBI Taxonomy" id="298374"/>
    <lineage>
        <taxon>Eukaryota</taxon>
        <taxon>Metazoa</taxon>
        <taxon>Spiralia</taxon>
        <taxon>Lophotrochozoa</taxon>
        <taxon>Annelida</taxon>
        <taxon>Clitellata</taxon>
        <taxon>Oligochaeta</taxon>
        <taxon>Crassiclitellata</taxon>
        <taxon>Megascolecida</taxon>
        <taxon>Megascolecidae</taxon>
        <taxon>Metaphire</taxon>
    </lineage>
</organism>
<keyword evidence="8 13" id="KW-1133">Transmembrane helix</keyword>
<evidence type="ECO:0000256" key="7">
    <source>
        <dbReference type="ARBA" id="ARBA00022967"/>
    </source>
</evidence>
<dbReference type="PANTHER" id="PTHR11058">
    <property type="entry name" value="NADH-UBIQUINONE OXIDOREDUCTASE CHAIN 3"/>
    <property type="match status" value="1"/>
</dbReference>
<dbReference type="EMBL" id="KP688581">
    <property type="protein sequence ID" value="AKJ52265.1"/>
    <property type="molecule type" value="Genomic_DNA"/>
</dbReference>
<keyword evidence="10 13" id="KW-0830">Ubiquinone</keyword>
<evidence type="ECO:0000256" key="8">
    <source>
        <dbReference type="ARBA" id="ARBA00022989"/>
    </source>
</evidence>
<feature type="transmembrane region" description="Helical" evidence="13">
    <location>
        <begin position="6"/>
        <end position="26"/>
    </location>
</feature>
<keyword evidence="13" id="KW-0249">Electron transport</keyword>
<keyword evidence="11 13" id="KW-0472">Membrane</keyword>
<keyword evidence="6 13" id="KW-0812">Transmembrane</keyword>
<keyword evidence="5 13" id="KW-0813">Transport</keyword>
<feature type="transmembrane region" description="Helical" evidence="13">
    <location>
        <begin position="89"/>
        <end position="106"/>
    </location>
</feature>
<sequence>MNQATSMFIICSLIPTVVLVAANILATRSTEDREKSTPFECGFDPKNTARIPFSMRFFLLAIIFIVFDIEIVLLMPIPTMLTTHYTTHILLVTCMLFIIILIIGLIHEWNEGSLDWSS</sequence>
<dbReference type="Pfam" id="PF00507">
    <property type="entry name" value="Oxidored_q4"/>
    <property type="match status" value="1"/>
</dbReference>
<dbReference type="FunFam" id="1.20.58.1610:FF:000004">
    <property type="entry name" value="NADH-quinone oxidoreductase subunit A"/>
    <property type="match status" value="1"/>
</dbReference>
<dbReference type="EC" id="7.1.1.2" evidence="3 13"/>
<comment type="catalytic activity">
    <reaction evidence="12 13">
        <text>a ubiquinone + NADH + 5 H(+)(in) = a ubiquinol + NAD(+) + 4 H(+)(out)</text>
        <dbReference type="Rhea" id="RHEA:29091"/>
        <dbReference type="Rhea" id="RHEA-COMP:9565"/>
        <dbReference type="Rhea" id="RHEA-COMP:9566"/>
        <dbReference type="ChEBI" id="CHEBI:15378"/>
        <dbReference type="ChEBI" id="CHEBI:16389"/>
        <dbReference type="ChEBI" id="CHEBI:17976"/>
        <dbReference type="ChEBI" id="CHEBI:57540"/>
        <dbReference type="ChEBI" id="CHEBI:57945"/>
        <dbReference type="EC" id="7.1.1.2"/>
    </reaction>
</comment>
<evidence type="ECO:0000256" key="3">
    <source>
        <dbReference type="ARBA" id="ARBA00012944"/>
    </source>
</evidence>
<evidence type="ECO:0000256" key="10">
    <source>
        <dbReference type="ARBA" id="ARBA00023075"/>
    </source>
</evidence>
<dbReference type="RefSeq" id="YP_009144479.1">
    <property type="nucleotide sequence ID" value="NC_027257.1"/>
</dbReference>
<dbReference type="GO" id="GO:0030964">
    <property type="term" value="C:NADH dehydrogenase complex"/>
    <property type="evidence" value="ECO:0007669"/>
    <property type="project" value="TreeGrafter"/>
</dbReference>
<gene>
    <name evidence="14" type="primary">ND3</name>
</gene>
<comment type="similarity">
    <text evidence="2 13">Belongs to the complex I subunit 3 family.</text>
</comment>
<evidence type="ECO:0000256" key="1">
    <source>
        <dbReference type="ARBA" id="ARBA00004141"/>
    </source>
</evidence>
<evidence type="ECO:0000256" key="2">
    <source>
        <dbReference type="ARBA" id="ARBA00008472"/>
    </source>
</evidence>
<keyword evidence="9 13" id="KW-0520">NAD</keyword>
<dbReference type="InterPro" id="IPR038430">
    <property type="entry name" value="NDAH_ubi_oxred_su3_sf"/>
</dbReference>
<evidence type="ECO:0000256" key="11">
    <source>
        <dbReference type="ARBA" id="ARBA00023136"/>
    </source>
</evidence>
<accession>A0A0G3DL30</accession>
<comment type="subcellular location">
    <subcellularLocation>
        <location evidence="1">Membrane</location>
        <topology evidence="1">Multi-pass membrane protein</topology>
    </subcellularLocation>
    <subcellularLocation>
        <location evidence="13">Mitochondrion membrane</location>
        <topology evidence="13">Multi-pass membrane protein</topology>
    </subcellularLocation>
</comment>
<name>A0A0G3DL30_9ANNE</name>
<evidence type="ECO:0000256" key="13">
    <source>
        <dbReference type="RuleBase" id="RU003640"/>
    </source>
</evidence>
<dbReference type="Gene3D" id="1.20.58.1610">
    <property type="entry name" value="NADH:ubiquinone/plastoquinone oxidoreductase, chain 3"/>
    <property type="match status" value="1"/>
</dbReference>
<protein>
    <recommendedName>
        <fullName evidence="4 13">NADH-ubiquinone oxidoreductase chain 3</fullName>
        <ecNumber evidence="3 13">7.1.1.2</ecNumber>
    </recommendedName>
</protein>
<dbReference type="InterPro" id="IPR000440">
    <property type="entry name" value="NADH_UbQ/plastoQ_OxRdtase_su3"/>
</dbReference>
<keyword evidence="7 13" id="KW-1278">Translocase</keyword>
<evidence type="ECO:0000256" key="6">
    <source>
        <dbReference type="ARBA" id="ARBA00022692"/>
    </source>
</evidence>
<evidence type="ECO:0000313" key="14">
    <source>
        <dbReference type="EMBL" id="AKJ52265.1"/>
    </source>
</evidence>
<evidence type="ECO:0000256" key="12">
    <source>
        <dbReference type="ARBA" id="ARBA00049551"/>
    </source>
</evidence>
<evidence type="ECO:0000256" key="4">
    <source>
        <dbReference type="ARBA" id="ARBA00021007"/>
    </source>
</evidence>